<organism evidence="2 3">
    <name type="scientific">Aureobasidium melanogenum (strain CBS 110374)</name>
    <name type="common">Aureobasidium pullulans var. melanogenum</name>
    <dbReference type="NCBI Taxonomy" id="1043003"/>
    <lineage>
        <taxon>Eukaryota</taxon>
        <taxon>Fungi</taxon>
        <taxon>Dikarya</taxon>
        <taxon>Ascomycota</taxon>
        <taxon>Pezizomycotina</taxon>
        <taxon>Dothideomycetes</taxon>
        <taxon>Dothideomycetidae</taxon>
        <taxon>Dothideales</taxon>
        <taxon>Saccotheciaceae</taxon>
        <taxon>Aureobasidium</taxon>
    </lineage>
</organism>
<dbReference type="Gene3D" id="1.25.40.10">
    <property type="entry name" value="Tetratricopeptide repeat domain"/>
    <property type="match status" value="1"/>
</dbReference>
<evidence type="ECO:0000256" key="1">
    <source>
        <dbReference type="SAM" id="MobiDB-lite"/>
    </source>
</evidence>
<proteinExistence type="predicted"/>
<evidence type="ECO:0000313" key="2">
    <source>
        <dbReference type="EMBL" id="KEQ61898.1"/>
    </source>
</evidence>
<name>A0A074VMZ2_AURM1</name>
<gene>
    <name evidence="2" type="ORF">M437DRAFT_66849</name>
</gene>
<dbReference type="Proteomes" id="UP000030672">
    <property type="component" value="Unassembled WGS sequence"/>
</dbReference>
<accession>A0A074VMZ2</accession>
<dbReference type="AlphaFoldDB" id="A0A074VMZ2"/>
<reference evidence="2 3" key="1">
    <citation type="journal article" date="2014" name="BMC Genomics">
        <title>Genome sequencing of four Aureobasidium pullulans varieties: biotechnological potential, stress tolerance, and description of new species.</title>
        <authorList>
            <person name="Gostin Ar C."/>
            <person name="Ohm R.A."/>
            <person name="Kogej T."/>
            <person name="Sonjak S."/>
            <person name="Turk M."/>
            <person name="Zajc J."/>
            <person name="Zalar P."/>
            <person name="Grube M."/>
            <person name="Sun H."/>
            <person name="Han J."/>
            <person name="Sharma A."/>
            <person name="Chiniquy J."/>
            <person name="Ngan C.Y."/>
            <person name="Lipzen A."/>
            <person name="Barry K."/>
            <person name="Grigoriev I.V."/>
            <person name="Gunde-Cimerman N."/>
        </authorList>
    </citation>
    <scope>NUCLEOTIDE SEQUENCE [LARGE SCALE GENOMIC DNA]</scope>
    <source>
        <strain evidence="2 3">CBS 110374</strain>
    </source>
</reference>
<feature type="region of interest" description="Disordered" evidence="1">
    <location>
        <begin position="63"/>
        <end position="82"/>
    </location>
</feature>
<dbReference type="RefSeq" id="XP_040878921.1">
    <property type="nucleotide sequence ID" value="XM_041024833.1"/>
</dbReference>
<dbReference type="SUPFAM" id="SSF48452">
    <property type="entry name" value="TPR-like"/>
    <property type="match status" value="1"/>
</dbReference>
<keyword evidence="3" id="KW-1185">Reference proteome</keyword>
<dbReference type="STRING" id="1043003.A0A074VMZ2"/>
<protein>
    <recommendedName>
        <fullName evidence="4">Tetratricopeptide repeat domain-containing protein</fullName>
    </recommendedName>
</protein>
<dbReference type="GeneID" id="63918206"/>
<sequence length="217" mass="24847">MAEDTRPAFWDAIPINLRNAIEQTVPATILQEKLPKSTEPESLQDKYKQLERLLKNLIRQEERANQRSARQPNQPQPVNPRPSSLIFPLAMLQTETKQYNLAEETYREILLANPPFGFDIAAGSNLIEVLNLQQKYAEAQRLGMQVLSQILKQLGMNSPQYLGCMRKVMQSLIGQNKGWEARQLWKRGMELVASIGDEWVKESDAMQEMGRKIDLLA</sequence>
<dbReference type="EMBL" id="KL584836">
    <property type="protein sequence ID" value="KEQ61898.1"/>
    <property type="molecule type" value="Genomic_DNA"/>
</dbReference>
<evidence type="ECO:0000313" key="3">
    <source>
        <dbReference type="Proteomes" id="UP000030672"/>
    </source>
</evidence>
<dbReference type="InterPro" id="IPR011990">
    <property type="entry name" value="TPR-like_helical_dom_sf"/>
</dbReference>
<dbReference type="HOGENOM" id="CLU_1272051_0_0_1"/>
<evidence type="ECO:0008006" key="4">
    <source>
        <dbReference type="Google" id="ProtNLM"/>
    </source>
</evidence>